<dbReference type="PANTHER" id="PTHR40572">
    <property type="entry name" value="PROTEIN BAX"/>
    <property type="match status" value="1"/>
</dbReference>
<feature type="signal peptide" evidence="2">
    <location>
        <begin position="1"/>
        <end position="27"/>
    </location>
</feature>
<reference evidence="4" key="2">
    <citation type="journal article" date="2020" name="Microorganisms">
        <title>Osmotic Adaptation and Compatible Solute Biosynthesis of Phototrophic Bacteria as Revealed from Genome Analyses.</title>
        <authorList>
            <person name="Imhoff J.F."/>
            <person name="Rahn T."/>
            <person name="Kunzel S."/>
            <person name="Keller A."/>
            <person name="Neulinger S.C."/>
        </authorList>
    </citation>
    <scope>NUCLEOTIDE SEQUENCE</scope>
    <source>
        <strain evidence="4">DSM 9154</strain>
    </source>
</reference>
<dbReference type="PANTHER" id="PTHR40572:SF1">
    <property type="entry name" value="PROTEIN BAX"/>
    <property type="match status" value="1"/>
</dbReference>
<reference evidence="4" key="1">
    <citation type="submission" date="2017-08" db="EMBL/GenBank/DDBJ databases">
        <authorList>
            <person name="Imhoff J.F."/>
            <person name="Rahn T."/>
            <person name="Kuenzel S."/>
            <person name="Neulinger S.C."/>
        </authorList>
    </citation>
    <scope>NUCLEOTIDE SEQUENCE</scope>
    <source>
        <strain evidence="4">DSM 9154</strain>
    </source>
</reference>
<keyword evidence="2" id="KW-0732">Signal</keyword>
<dbReference type="EMBL" id="NRRE01000023">
    <property type="protein sequence ID" value="MBK1697423.1"/>
    <property type="molecule type" value="Genomic_DNA"/>
</dbReference>
<accession>A0A934V048</accession>
<dbReference type="InterPro" id="IPR002901">
    <property type="entry name" value="MGlyc_endo_b_GlcNAc-like_dom"/>
</dbReference>
<proteinExistence type="predicted"/>
<evidence type="ECO:0000313" key="4">
    <source>
        <dbReference type="EMBL" id="MBK1697423.1"/>
    </source>
</evidence>
<name>A0A934V048_9PROT</name>
<feature type="domain" description="Mannosyl-glycoprotein endo-beta-N-acetylglucosamidase-like" evidence="3">
    <location>
        <begin position="168"/>
        <end position="291"/>
    </location>
</feature>
<dbReference type="Proteomes" id="UP000778970">
    <property type="component" value="Unassembled WGS sequence"/>
</dbReference>
<evidence type="ECO:0000259" key="3">
    <source>
        <dbReference type="SMART" id="SM00047"/>
    </source>
</evidence>
<dbReference type="AlphaFoldDB" id="A0A934V048"/>
<feature type="chain" id="PRO_5037757135" description="Mannosyl-glycoprotein endo-beta-N-acetylglucosamidase-like domain-containing protein" evidence="2">
    <location>
        <begin position="28"/>
        <end position="334"/>
    </location>
</feature>
<evidence type="ECO:0000256" key="1">
    <source>
        <dbReference type="SAM" id="MobiDB-lite"/>
    </source>
</evidence>
<dbReference type="Gene3D" id="1.10.530.10">
    <property type="match status" value="1"/>
</dbReference>
<organism evidence="4 5">
    <name type="scientific">Rhodovibrio salinarum</name>
    <dbReference type="NCBI Taxonomy" id="1087"/>
    <lineage>
        <taxon>Bacteria</taxon>
        <taxon>Pseudomonadati</taxon>
        <taxon>Pseudomonadota</taxon>
        <taxon>Alphaproteobacteria</taxon>
        <taxon>Rhodospirillales</taxon>
        <taxon>Rhodovibrionaceae</taxon>
        <taxon>Rhodovibrio</taxon>
    </lineage>
</organism>
<evidence type="ECO:0000256" key="2">
    <source>
        <dbReference type="SAM" id="SignalP"/>
    </source>
</evidence>
<dbReference type="RefSeq" id="WP_051431848.1">
    <property type="nucleotide sequence ID" value="NZ_NRRE01000023.1"/>
</dbReference>
<gene>
    <name evidence="4" type="ORF">CKO21_09195</name>
</gene>
<dbReference type="Pfam" id="PF01832">
    <property type="entry name" value="Glucosaminidase"/>
    <property type="match status" value="1"/>
</dbReference>
<dbReference type="InterPro" id="IPR053195">
    <property type="entry name" value="Bax-like"/>
</dbReference>
<dbReference type="SMART" id="SM00047">
    <property type="entry name" value="LYZ2"/>
    <property type="match status" value="1"/>
</dbReference>
<protein>
    <recommendedName>
        <fullName evidence="3">Mannosyl-glycoprotein endo-beta-N-acetylglucosamidase-like domain-containing protein</fullName>
    </recommendedName>
</protein>
<evidence type="ECO:0000313" key="5">
    <source>
        <dbReference type="Proteomes" id="UP000778970"/>
    </source>
</evidence>
<feature type="region of interest" description="Disordered" evidence="1">
    <location>
        <begin position="31"/>
        <end position="63"/>
    </location>
</feature>
<dbReference type="GO" id="GO:0004040">
    <property type="term" value="F:amidase activity"/>
    <property type="evidence" value="ECO:0007669"/>
    <property type="project" value="InterPro"/>
</dbReference>
<keyword evidence="5" id="KW-1185">Reference proteome</keyword>
<sequence>MAFPTRPPAAVKAVLVAAVLLAATGSAAVTARPVQADDAPARAPQRTSEGMKAQHSASERRQELLETDAGKVRPPQAHLQNVNLDQVRQGAQLVPQAEVSNLPARLQQVARTSTRKRLFIKTMLPAVLQANQAIRAERDFVEAIIALDIPRDELPVEMRAKLRTLADKYRVDRDDLETLQRRVDIVPPALVLAQAAIETGWGTSRFAQQGNALFGQHTTDPDDPGMVPRGLENPDFRVRTFKTVTQAVESYLLNLNTHAAYANLRAVRARARARGTAPKAVEMATGLADYSARGQAYVEDIRLIIRGNNLEAFAQARLQPRVNQLVDASSFTDD</sequence>
<comment type="caution">
    <text evidence="4">The sequence shown here is derived from an EMBL/GenBank/DDBJ whole genome shotgun (WGS) entry which is preliminary data.</text>
</comment>